<sequence>MQRIDEKLQVISTIAKIHRATLRELNRRLSKLNLSYMDFLVLRAISDGPKSMVYLANRYFVTQAAITATVDRLEEKGLAKRVRDRRDRRVVMIEITEDGLRALNEGMKIYEELVEEILNGINEDEIRELLSKLNLILSRIESSID</sequence>
<evidence type="ECO:0000259" key="1">
    <source>
        <dbReference type="PROSITE" id="PS50995"/>
    </source>
</evidence>
<dbReference type="EMBL" id="AP025226">
    <property type="protein sequence ID" value="BDB98188.1"/>
    <property type="molecule type" value="Genomic_DNA"/>
</dbReference>
<feature type="domain" description="HTH marR-type" evidence="1">
    <location>
        <begin position="1"/>
        <end position="138"/>
    </location>
</feature>
<dbReference type="GO" id="GO:0003700">
    <property type="term" value="F:DNA-binding transcription factor activity"/>
    <property type="evidence" value="ECO:0007669"/>
    <property type="project" value="InterPro"/>
</dbReference>
<proteinExistence type="predicted"/>
<name>A0AAQ4CQV7_9CREN</name>
<evidence type="ECO:0000313" key="3">
    <source>
        <dbReference type="Proteomes" id="UP001319921"/>
    </source>
</evidence>
<gene>
    <name evidence="2" type="ORF">SACC_12050</name>
</gene>
<keyword evidence="3" id="KW-1185">Reference proteome</keyword>
<dbReference type="PRINTS" id="PR00598">
    <property type="entry name" value="HTHMARR"/>
</dbReference>
<dbReference type="AlphaFoldDB" id="A0AAQ4CQV7"/>
<reference evidence="2 3" key="1">
    <citation type="journal article" date="2022" name="Microbiol. Resour. Announc.">
        <title>Complete Genome Sequence of the Hyperthermophilic and Acidophilic Archaeon Saccharolobus caldissimus Strain HS-3T.</title>
        <authorList>
            <person name="Sakai H.D."/>
            <person name="Kurosawa N."/>
        </authorList>
    </citation>
    <scope>NUCLEOTIDE SEQUENCE [LARGE SCALE GENOMIC DNA]</scope>
    <source>
        <strain evidence="2 3">JCM32116</strain>
    </source>
</reference>
<dbReference type="Proteomes" id="UP001319921">
    <property type="component" value="Chromosome"/>
</dbReference>
<dbReference type="GeneID" id="68865943"/>
<dbReference type="InterPro" id="IPR036388">
    <property type="entry name" value="WH-like_DNA-bd_sf"/>
</dbReference>
<evidence type="ECO:0000313" key="2">
    <source>
        <dbReference type="EMBL" id="BDB98188.1"/>
    </source>
</evidence>
<dbReference type="PROSITE" id="PS50995">
    <property type="entry name" value="HTH_MARR_2"/>
    <property type="match status" value="1"/>
</dbReference>
<dbReference type="RefSeq" id="WP_229572111.1">
    <property type="nucleotide sequence ID" value="NZ_AP025226.1"/>
</dbReference>
<dbReference type="SUPFAM" id="SSF46785">
    <property type="entry name" value="Winged helix' DNA-binding domain"/>
    <property type="match status" value="1"/>
</dbReference>
<dbReference type="PANTHER" id="PTHR33164:SF43">
    <property type="entry name" value="HTH-TYPE TRANSCRIPTIONAL REPRESSOR YETL"/>
    <property type="match status" value="1"/>
</dbReference>
<dbReference type="PANTHER" id="PTHR33164">
    <property type="entry name" value="TRANSCRIPTIONAL REGULATOR, MARR FAMILY"/>
    <property type="match status" value="1"/>
</dbReference>
<protein>
    <submittedName>
        <fullName evidence="2">MarR family transcriptional regulator</fullName>
    </submittedName>
</protein>
<accession>A0AAQ4CQV7</accession>
<dbReference type="InterPro" id="IPR039422">
    <property type="entry name" value="MarR/SlyA-like"/>
</dbReference>
<dbReference type="Gene3D" id="1.10.10.10">
    <property type="entry name" value="Winged helix-like DNA-binding domain superfamily/Winged helix DNA-binding domain"/>
    <property type="match status" value="1"/>
</dbReference>
<dbReference type="SMART" id="SM00347">
    <property type="entry name" value="HTH_MARR"/>
    <property type="match status" value="1"/>
</dbReference>
<dbReference type="KEGG" id="scas:SACC_12050"/>
<dbReference type="InterPro" id="IPR036390">
    <property type="entry name" value="WH_DNA-bd_sf"/>
</dbReference>
<dbReference type="Pfam" id="PF12802">
    <property type="entry name" value="MarR_2"/>
    <property type="match status" value="1"/>
</dbReference>
<dbReference type="GO" id="GO:0006950">
    <property type="term" value="P:response to stress"/>
    <property type="evidence" value="ECO:0007669"/>
    <property type="project" value="TreeGrafter"/>
</dbReference>
<dbReference type="InterPro" id="IPR000835">
    <property type="entry name" value="HTH_MarR-typ"/>
</dbReference>
<organism evidence="2 3">
    <name type="scientific">Saccharolobus caldissimus</name>
    <dbReference type="NCBI Taxonomy" id="1702097"/>
    <lineage>
        <taxon>Archaea</taxon>
        <taxon>Thermoproteota</taxon>
        <taxon>Thermoprotei</taxon>
        <taxon>Sulfolobales</taxon>
        <taxon>Sulfolobaceae</taxon>
        <taxon>Saccharolobus</taxon>
    </lineage>
</organism>